<name>A0ABX0UW80_9HYPH</name>
<gene>
    <name evidence="1" type="ORF">FHS82_001029</name>
</gene>
<keyword evidence="2" id="KW-1185">Reference proteome</keyword>
<dbReference type="RefSeq" id="WP_166949494.1">
    <property type="nucleotide sequence ID" value="NZ_JAASQI010000002.1"/>
</dbReference>
<organism evidence="1 2">
    <name type="scientific">Pseudochelatococcus lubricantis</name>
    <dbReference type="NCBI Taxonomy" id="1538102"/>
    <lineage>
        <taxon>Bacteria</taxon>
        <taxon>Pseudomonadati</taxon>
        <taxon>Pseudomonadota</taxon>
        <taxon>Alphaproteobacteria</taxon>
        <taxon>Hyphomicrobiales</taxon>
        <taxon>Chelatococcaceae</taxon>
        <taxon>Pseudochelatococcus</taxon>
    </lineage>
</organism>
<protein>
    <recommendedName>
        <fullName evidence="3">Toprim domain-containing protein</fullName>
    </recommendedName>
</protein>
<comment type="caution">
    <text evidence="1">The sequence shown here is derived from an EMBL/GenBank/DDBJ whole genome shotgun (WGS) entry which is preliminary data.</text>
</comment>
<proteinExistence type="predicted"/>
<dbReference type="Proteomes" id="UP001429580">
    <property type="component" value="Unassembled WGS sequence"/>
</dbReference>
<dbReference type="EMBL" id="JAASQI010000002">
    <property type="protein sequence ID" value="NIJ57203.1"/>
    <property type="molecule type" value="Genomic_DNA"/>
</dbReference>
<evidence type="ECO:0000313" key="1">
    <source>
        <dbReference type="EMBL" id="NIJ57203.1"/>
    </source>
</evidence>
<reference evidence="1 2" key="1">
    <citation type="submission" date="2020-03" db="EMBL/GenBank/DDBJ databases">
        <title>Genomic Encyclopedia of Type Strains, Phase IV (KMG-IV): sequencing the most valuable type-strain genomes for metagenomic binning, comparative biology and taxonomic classification.</title>
        <authorList>
            <person name="Goeker M."/>
        </authorList>
    </citation>
    <scope>NUCLEOTIDE SEQUENCE [LARGE SCALE GENOMIC DNA]</scope>
    <source>
        <strain evidence="1 2">DSM 103870</strain>
    </source>
</reference>
<evidence type="ECO:0008006" key="3">
    <source>
        <dbReference type="Google" id="ProtNLM"/>
    </source>
</evidence>
<accession>A0ABX0UW80</accession>
<sequence length="315" mass="34422">MRAQSLDDAIRSACHDVGIAVPRHVSPGKWAQSAVDGKARSNKSGRVLIFDDEQGGIAWNWTTGQQQAFSLRGDPSAAVVIRPRQRDPDRDRRERDRREAVARICHDIVHSCRDDVHPYLASKGFPDERAKVHDDPRCLLPRNELGDLLAGAMPTSDQPMLIVPGWIGDRVSTVQFITASGEKKNILSGAMSGASYRIATSPRNAQNSKEIVCEGFATALSVRAAIRILNIPATIRSAFSASNAAKVACAIPGAWIAADHDRPIEHLDGLGTGEFYARKSGCKWTMPASLGDFNDFHMECGLRSVALHFREVFIS</sequence>
<evidence type="ECO:0000313" key="2">
    <source>
        <dbReference type="Proteomes" id="UP001429580"/>
    </source>
</evidence>